<dbReference type="InterPro" id="IPR008333">
    <property type="entry name" value="Cbr1-like_FAD-bd_dom"/>
</dbReference>
<dbReference type="CDD" id="cd00207">
    <property type="entry name" value="fer2"/>
    <property type="match status" value="1"/>
</dbReference>
<evidence type="ECO:0000259" key="9">
    <source>
        <dbReference type="PROSITE" id="PS51384"/>
    </source>
</evidence>
<evidence type="ECO:0000256" key="2">
    <source>
        <dbReference type="ARBA" id="ARBA00022630"/>
    </source>
</evidence>
<evidence type="ECO:0000256" key="3">
    <source>
        <dbReference type="ARBA" id="ARBA00022714"/>
    </source>
</evidence>
<feature type="region of interest" description="Disordered" evidence="7">
    <location>
        <begin position="342"/>
        <end position="373"/>
    </location>
</feature>
<organism evidence="10">
    <name type="scientific">uncultured Rubrobacteraceae bacterium</name>
    <dbReference type="NCBI Taxonomy" id="349277"/>
    <lineage>
        <taxon>Bacteria</taxon>
        <taxon>Bacillati</taxon>
        <taxon>Actinomycetota</taxon>
        <taxon>Rubrobacteria</taxon>
        <taxon>Rubrobacterales</taxon>
        <taxon>Rubrobacteraceae</taxon>
        <taxon>environmental samples</taxon>
    </lineage>
</organism>
<dbReference type="Pfam" id="PF00970">
    <property type="entry name" value="FAD_binding_6"/>
    <property type="match status" value="1"/>
</dbReference>
<keyword evidence="3" id="KW-0001">2Fe-2S</keyword>
<dbReference type="GO" id="GO:0051537">
    <property type="term" value="F:2 iron, 2 sulfur cluster binding"/>
    <property type="evidence" value="ECO:0007669"/>
    <property type="project" value="UniProtKB-KW"/>
</dbReference>
<dbReference type="EC" id="1.14.13.25" evidence="10"/>
<feature type="compositionally biased region" description="Low complexity" evidence="7">
    <location>
        <begin position="362"/>
        <end position="373"/>
    </location>
</feature>
<keyword evidence="1" id="KW-0813">Transport</keyword>
<keyword evidence="5" id="KW-0408">Iron</keyword>
<dbReference type="Pfam" id="PF00111">
    <property type="entry name" value="Fer2"/>
    <property type="match status" value="1"/>
</dbReference>
<evidence type="ECO:0000256" key="6">
    <source>
        <dbReference type="ARBA" id="ARBA00023014"/>
    </source>
</evidence>
<dbReference type="Gene3D" id="3.10.20.30">
    <property type="match status" value="1"/>
</dbReference>
<dbReference type="PRINTS" id="PR00371">
    <property type="entry name" value="FPNCR"/>
</dbReference>
<keyword evidence="2" id="KW-0285">Flavoprotein</keyword>
<dbReference type="InterPro" id="IPR017927">
    <property type="entry name" value="FAD-bd_FR_type"/>
</dbReference>
<keyword evidence="3" id="KW-0479">Metal-binding</keyword>
<sequence>MSEKKKHKVYFEPVDIEIEAGEDETVLDAAFRQGVMLMHGCKEGQCAACKAVLLDGDMDMDPFSTFALNEFEEGEGYVLLCRAHAYSDLEVELIGYHEDMLQTGIPLQRINTEVEEIEDLTHDMKRLVLNLVDPPEMQFIPGQYAELYIPGTQEHRAYSMANTPATDKRAEFIIRVYPDGRFSSDLLDNELKVGDSLTMQVPYGVFTLREKSEGDIIFIGGGSGMAPILSILKHMAENGIERNATYYYGARTRKDLFYLDEIQELGEQMPGEFRFVPALSEPEDDDDWDGETGLITDVIERLEDDLSEMEAYLAGPPPMIDAAMPVLKSMGVGEDHIYYDKFTQTSHTPEGEEQGEEGEGQGVESGPEFPGKA</sequence>
<dbReference type="PROSITE" id="PS51384">
    <property type="entry name" value="FAD_FR"/>
    <property type="match status" value="1"/>
</dbReference>
<evidence type="ECO:0000256" key="5">
    <source>
        <dbReference type="ARBA" id="ARBA00023004"/>
    </source>
</evidence>
<keyword evidence="4" id="KW-0274">FAD</keyword>
<dbReference type="Gene3D" id="2.40.30.10">
    <property type="entry name" value="Translation factors"/>
    <property type="match status" value="1"/>
</dbReference>
<evidence type="ECO:0000259" key="8">
    <source>
        <dbReference type="PROSITE" id="PS51085"/>
    </source>
</evidence>
<dbReference type="InterPro" id="IPR012675">
    <property type="entry name" value="Beta-grasp_dom_sf"/>
</dbReference>
<dbReference type="EMBL" id="CADCVG010000055">
    <property type="protein sequence ID" value="CAA9453994.1"/>
    <property type="molecule type" value="Genomic_DNA"/>
</dbReference>
<evidence type="ECO:0000256" key="1">
    <source>
        <dbReference type="ARBA" id="ARBA00022448"/>
    </source>
</evidence>
<dbReference type="InterPro" id="IPR039261">
    <property type="entry name" value="FNR_nucleotide-bd"/>
</dbReference>
<feature type="domain" description="2Fe-2S ferredoxin-type" evidence="8">
    <location>
        <begin position="7"/>
        <end position="97"/>
    </location>
</feature>
<dbReference type="AlphaFoldDB" id="A0A6J4QUM6"/>
<name>A0A6J4QUM6_9ACTN</name>
<evidence type="ECO:0000313" key="10">
    <source>
        <dbReference type="EMBL" id="CAA9453994.1"/>
    </source>
</evidence>
<dbReference type="PANTHER" id="PTHR43644:SF1">
    <property type="entry name" value="NAD(P)H-FLAVIN REDUCTASE"/>
    <property type="match status" value="1"/>
</dbReference>
<keyword evidence="10" id="KW-0503">Monooxygenase</keyword>
<reference evidence="10" key="1">
    <citation type="submission" date="2020-02" db="EMBL/GenBank/DDBJ databases">
        <authorList>
            <person name="Meier V. D."/>
        </authorList>
    </citation>
    <scope>NUCLEOTIDE SEQUENCE</scope>
    <source>
        <strain evidence="10">AVDCRST_MAG14</strain>
    </source>
</reference>
<evidence type="ECO:0000256" key="4">
    <source>
        <dbReference type="ARBA" id="ARBA00022827"/>
    </source>
</evidence>
<evidence type="ECO:0000256" key="7">
    <source>
        <dbReference type="SAM" id="MobiDB-lite"/>
    </source>
</evidence>
<dbReference type="InterPro" id="IPR006058">
    <property type="entry name" value="2Fe2S_fd_BS"/>
</dbReference>
<protein>
    <submittedName>
        <fullName evidence="10">Methane monooxygenase component C</fullName>
        <ecNumber evidence="10">1.14.13.25</ecNumber>
    </submittedName>
</protein>
<dbReference type="PROSITE" id="PS00197">
    <property type="entry name" value="2FE2S_FER_1"/>
    <property type="match status" value="1"/>
</dbReference>
<dbReference type="InterPro" id="IPR001433">
    <property type="entry name" value="OxRdtase_FAD/NAD-bd"/>
</dbReference>
<feature type="domain" description="FAD-binding FR-type" evidence="9">
    <location>
        <begin position="107"/>
        <end position="209"/>
    </location>
</feature>
<dbReference type="PRINTS" id="PR00410">
    <property type="entry name" value="PHEHYDRXLASE"/>
</dbReference>
<keyword evidence="10" id="KW-0560">Oxidoreductase</keyword>
<proteinExistence type="predicted"/>
<dbReference type="InterPro" id="IPR001041">
    <property type="entry name" value="2Fe-2S_ferredoxin-type"/>
</dbReference>
<dbReference type="Pfam" id="PF00175">
    <property type="entry name" value="NAD_binding_1"/>
    <property type="match status" value="1"/>
</dbReference>
<dbReference type="GO" id="GO:0015049">
    <property type="term" value="F:methane monooxygenase [NAD(P)H] activity"/>
    <property type="evidence" value="ECO:0007669"/>
    <property type="project" value="UniProtKB-EC"/>
</dbReference>
<dbReference type="InterPro" id="IPR001709">
    <property type="entry name" value="Flavoprot_Pyr_Nucl_cyt_Rdtase"/>
</dbReference>
<dbReference type="PROSITE" id="PS51085">
    <property type="entry name" value="2FE2S_FER_2"/>
    <property type="match status" value="1"/>
</dbReference>
<dbReference type="SUPFAM" id="SSF52343">
    <property type="entry name" value="Ferredoxin reductase-like, C-terminal NADP-linked domain"/>
    <property type="match status" value="1"/>
</dbReference>
<dbReference type="PANTHER" id="PTHR43644">
    <property type="entry name" value="NA(+)-TRANSLOCATING NADH-QUINONE REDUCTASE SUBUNIT"/>
    <property type="match status" value="1"/>
</dbReference>
<keyword evidence="6" id="KW-0411">Iron-sulfur</keyword>
<dbReference type="SUPFAM" id="SSF54292">
    <property type="entry name" value="2Fe-2S ferredoxin-like"/>
    <property type="match status" value="1"/>
</dbReference>
<dbReference type="InterPro" id="IPR017938">
    <property type="entry name" value="Riboflavin_synthase-like_b-brl"/>
</dbReference>
<dbReference type="SUPFAM" id="SSF63380">
    <property type="entry name" value="Riboflavin synthase domain-like"/>
    <property type="match status" value="1"/>
</dbReference>
<gene>
    <name evidence="10" type="ORF">AVDCRST_MAG14-1307</name>
</gene>
<dbReference type="InterPro" id="IPR036010">
    <property type="entry name" value="2Fe-2S_ferredoxin-like_sf"/>
</dbReference>
<accession>A0A6J4QUM6</accession>
<dbReference type="Gene3D" id="3.40.50.80">
    <property type="entry name" value="Nucleotide-binding domain of ferredoxin-NADP reductase (FNR) module"/>
    <property type="match status" value="1"/>
</dbReference>